<dbReference type="Pfam" id="PF02518">
    <property type="entry name" value="HATPase_c"/>
    <property type="match status" value="1"/>
</dbReference>
<evidence type="ECO:0000256" key="1">
    <source>
        <dbReference type="ARBA" id="ARBA00000085"/>
    </source>
</evidence>
<dbReference type="GO" id="GO:0016301">
    <property type="term" value="F:kinase activity"/>
    <property type="evidence" value="ECO:0007669"/>
    <property type="project" value="UniProtKB-KW"/>
</dbReference>
<dbReference type="InterPro" id="IPR003594">
    <property type="entry name" value="HATPase_dom"/>
</dbReference>
<dbReference type="Proteomes" id="UP001058290">
    <property type="component" value="Chromosome"/>
</dbReference>
<evidence type="ECO:0000256" key="4">
    <source>
        <dbReference type="ARBA" id="ARBA00022475"/>
    </source>
</evidence>
<protein>
    <recommendedName>
        <fullName evidence="3">histidine kinase</fullName>
        <ecNumber evidence="3">2.7.13.3</ecNumber>
    </recommendedName>
</protein>
<evidence type="ECO:0000256" key="7">
    <source>
        <dbReference type="ARBA" id="ARBA00022777"/>
    </source>
</evidence>
<keyword evidence="4" id="KW-1003">Cell membrane</keyword>
<evidence type="ECO:0000256" key="6">
    <source>
        <dbReference type="ARBA" id="ARBA00022679"/>
    </source>
</evidence>
<dbReference type="PROSITE" id="PS50109">
    <property type="entry name" value="HIS_KIN"/>
    <property type="match status" value="1"/>
</dbReference>
<dbReference type="CDD" id="cd00082">
    <property type="entry name" value="HisKA"/>
    <property type="match status" value="1"/>
</dbReference>
<keyword evidence="9" id="KW-0843">Virulence</keyword>
<keyword evidence="6" id="KW-0808">Transferase</keyword>
<comment type="subcellular location">
    <subcellularLocation>
        <location evidence="2">Cell membrane</location>
        <topology evidence="2">Multi-pass membrane protein</topology>
    </subcellularLocation>
</comment>
<keyword evidence="13" id="KW-1185">Reference proteome</keyword>
<dbReference type="InterPro" id="IPR004358">
    <property type="entry name" value="Sig_transdc_His_kin-like_C"/>
</dbReference>
<accession>A0ABY6A2J6</accession>
<dbReference type="EC" id="2.7.13.3" evidence="3"/>
<dbReference type="RefSeq" id="WP_260720165.1">
    <property type="nucleotide sequence ID" value="NZ_CP104377.1"/>
</dbReference>
<reference evidence="12" key="1">
    <citation type="submission" date="2022-09" db="EMBL/GenBank/DDBJ databases">
        <title>Bacterial diversity in gut of crayfish and pufferfish.</title>
        <authorList>
            <person name="Huang Y."/>
        </authorList>
    </citation>
    <scope>NUCLEOTIDE SEQUENCE</scope>
    <source>
        <strain evidence="12">PR12</strain>
    </source>
</reference>
<dbReference type="Gene3D" id="3.30.565.10">
    <property type="entry name" value="Histidine kinase-like ATPase, C-terminal domain"/>
    <property type="match status" value="1"/>
</dbReference>
<feature type="domain" description="Histidine kinase" evidence="11">
    <location>
        <begin position="309"/>
        <end position="514"/>
    </location>
</feature>
<feature type="transmembrane region" description="Helical" evidence="10">
    <location>
        <begin position="36"/>
        <end position="56"/>
    </location>
</feature>
<dbReference type="SUPFAM" id="SSF47384">
    <property type="entry name" value="Homodimeric domain of signal transducing histidine kinase"/>
    <property type="match status" value="1"/>
</dbReference>
<dbReference type="SMART" id="SM00388">
    <property type="entry name" value="HisKA"/>
    <property type="match status" value="1"/>
</dbReference>
<gene>
    <name evidence="12" type="ORF">N4T19_10505</name>
</gene>
<dbReference type="InterPro" id="IPR036097">
    <property type="entry name" value="HisK_dim/P_sf"/>
</dbReference>
<evidence type="ECO:0000313" key="13">
    <source>
        <dbReference type="Proteomes" id="UP001058290"/>
    </source>
</evidence>
<dbReference type="InterPro" id="IPR005467">
    <property type="entry name" value="His_kinase_dom"/>
</dbReference>
<organism evidence="12 13">
    <name type="scientific">Comamonas squillarum</name>
    <dbReference type="NCBI Taxonomy" id="2977320"/>
    <lineage>
        <taxon>Bacteria</taxon>
        <taxon>Pseudomonadati</taxon>
        <taxon>Pseudomonadota</taxon>
        <taxon>Betaproteobacteria</taxon>
        <taxon>Burkholderiales</taxon>
        <taxon>Comamonadaceae</taxon>
        <taxon>Comamonas</taxon>
    </lineage>
</organism>
<dbReference type="SUPFAM" id="SSF55874">
    <property type="entry name" value="ATPase domain of HSP90 chaperone/DNA topoisomerase II/histidine kinase"/>
    <property type="match status" value="1"/>
</dbReference>
<evidence type="ECO:0000313" key="12">
    <source>
        <dbReference type="EMBL" id="UXC20502.1"/>
    </source>
</evidence>
<keyword evidence="10" id="KW-0812">Transmembrane</keyword>
<dbReference type="InterPro" id="IPR003661">
    <property type="entry name" value="HisK_dim/P_dom"/>
</dbReference>
<proteinExistence type="predicted"/>
<dbReference type="SMART" id="SM00387">
    <property type="entry name" value="HATPase_c"/>
    <property type="match status" value="1"/>
</dbReference>
<dbReference type="InterPro" id="IPR036890">
    <property type="entry name" value="HATPase_C_sf"/>
</dbReference>
<evidence type="ECO:0000256" key="2">
    <source>
        <dbReference type="ARBA" id="ARBA00004651"/>
    </source>
</evidence>
<dbReference type="PRINTS" id="PR00344">
    <property type="entry name" value="BCTRLSENSOR"/>
</dbReference>
<keyword evidence="5" id="KW-0597">Phosphoprotein</keyword>
<evidence type="ECO:0000256" key="10">
    <source>
        <dbReference type="SAM" id="Phobius"/>
    </source>
</evidence>
<keyword evidence="10" id="KW-1133">Transmembrane helix</keyword>
<keyword evidence="10" id="KW-0472">Membrane</keyword>
<feature type="transmembrane region" description="Helical" evidence="10">
    <location>
        <begin position="211"/>
        <end position="233"/>
    </location>
</feature>
<dbReference type="InterPro" id="IPR050980">
    <property type="entry name" value="2C_sensor_his_kinase"/>
</dbReference>
<dbReference type="PANTHER" id="PTHR44936:SF9">
    <property type="entry name" value="SENSOR PROTEIN CREC"/>
    <property type="match status" value="1"/>
</dbReference>
<keyword evidence="8" id="KW-0902">Two-component regulatory system</keyword>
<evidence type="ECO:0000256" key="5">
    <source>
        <dbReference type="ARBA" id="ARBA00022553"/>
    </source>
</evidence>
<keyword evidence="7 12" id="KW-0418">Kinase</keyword>
<dbReference type="CDD" id="cd00075">
    <property type="entry name" value="HATPase"/>
    <property type="match status" value="1"/>
</dbReference>
<dbReference type="Pfam" id="PF00512">
    <property type="entry name" value="HisKA"/>
    <property type="match status" value="1"/>
</dbReference>
<evidence type="ECO:0000259" key="11">
    <source>
        <dbReference type="PROSITE" id="PS50109"/>
    </source>
</evidence>
<dbReference type="EMBL" id="CP104377">
    <property type="protein sequence ID" value="UXC20502.1"/>
    <property type="molecule type" value="Genomic_DNA"/>
</dbReference>
<evidence type="ECO:0000256" key="3">
    <source>
        <dbReference type="ARBA" id="ARBA00012438"/>
    </source>
</evidence>
<dbReference type="PANTHER" id="PTHR44936">
    <property type="entry name" value="SENSOR PROTEIN CREC"/>
    <property type="match status" value="1"/>
</dbReference>
<comment type="catalytic activity">
    <reaction evidence="1">
        <text>ATP + protein L-histidine = ADP + protein N-phospho-L-histidine.</text>
        <dbReference type="EC" id="2.7.13.3"/>
    </reaction>
</comment>
<dbReference type="Gene3D" id="1.10.287.130">
    <property type="match status" value="1"/>
</dbReference>
<evidence type="ECO:0000256" key="8">
    <source>
        <dbReference type="ARBA" id="ARBA00023012"/>
    </source>
</evidence>
<name>A0ABY6A2J6_9BURK</name>
<evidence type="ECO:0000256" key="9">
    <source>
        <dbReference type="ARBA" id="ARBA00023026"/>
    </source>
</evidence>
<sequence length="515" mass="55861">MPNLSHEPMPGQCACDDSSNCALCPPMNSLRTQLSLFGALLIALCIALGVVMATLYRSSAGAQVDTARNATQQSCNAIAARYAQSVSAAPLSPPTFAPQLDLLQVLLQLVLREAPHVEGGIWQSQQGLLAYAYPSYEGSGIKRDVPPAEQPLIVDIAQRATRTQQIQVDVVRGSREALVVAACPLRGRNQDLAAWTMTRTHVGALAAQRSLYIGFAMLLALVLVSAAWLRWILRRGLRHVARLETQLLHAQDDEVPELDRTGLRELDRIVDSFNHHRERYALASKQLLQAVQQRNRDQRLAALGRMTGSIAHEIRNPIAAMRLKAENALAAEPERYGQALRTIVNQIDRLDGLVQSLLALVQPLSLSPSCVALNAWLEERLASASQAAALRNVALTLRNEGTAATLRLDPIHMARAMDNLLDNALRHAPSGSPVRLSAQRTPANTLLLSVEDDGPGVPTSLQPRLFEPFATGRTDGTGLGLALAREVALAHGGELRYVARGAGACFELEIPWQDC</sequence>